<dbReference type="InterPro" id="IPR027417">
    <property type="entry name" value="P-loop_NTPase"/>
</dbReference>
<evidence type="ECO:0000256" key="5">
    <source>
        <dbReference type="ARBA" id="ARBA00022840"/>
    </source>
</evidence>
<dbReference type="GO" id="GO:0005524">
    <property type="term" value="F:ATP binding"/>
    <property type="evidence" value="ECO:0007669"/>
    <property type="project" value="UniProtKB-KW"/>
</dbReference>
<accession>A0A2T6K529</accession>
<dbReference type="Proteomes" id="UP000244523">
    <property type="component" value="Unassembled WGS sequence"/>
</dbReference>
<dbReference type="GO" id="GO:0016887">
    <property type="term" value="F:ATP hydrolysis activity"/>
    <property type="evidence" value="ECO:0007669"/>
    <property type="project" value="InterPro"/>
</dbReference>
<dbReference type="InterPro" id="IPR050107">
    <property type="entry name" value="ABC_carbohydrate_import_ATPase"/>
</dbReference>
<dbReference type="OrthoDB" id="9805029at2"/>
<proteinExistence type="predicted"/>
<keyword evidence="8" id="KW-1185">Reference proteome</keyword>
<dbReference type="PROSITE" id="PS50893">
    <property type="entry name" value="ABC_TRANSPORTER_2"/>
    <property type="match status" value="1"/>
</dbReference>
<comment type="caution">
    <text evidence="7">The sequence shown here is derived from an EMBL/GenBank/DDBJ whole genome shotgun (WGS) entry which is preliminary data.</text>
</comment>
<dbReference type="InterPro" id="IPR003593">
    <property type="entry name" value="AAA+_ATPase"/>
</dbReference>
<evidence type="ECO:0000256" key="3">
    <source>
        <dbReference type="ARBA" id="ARBA00022737"/>
    </source>
</evidence>
<keyword evidence="3" id="KW-0677">Repeat</keyword>
<evidence type="ECO:0000256" key="1">
    <source>
        <dbReference type="ARBA" id="ARBA00022448"/>
    </source>
</evidence>
<evidence type="ECO:0000259" key="6">
    <source>
        <dbReference type="PROSITE" id="PS50893"/>
    </source>
</evidence>
<dbReference type="CDD" id="cd03216">
    <property type="entry name" value="ABC_Carb_Monos_I"/>
    <property type="match status" value="1"/>
</dbReference>
<keyword evidence="2" id="KW-0762">Sugar transport</keyword>
<protein>
    <submittedName>
        <fullName evidence="7">Monosaccharide ABC transporter ATP-binding protein (CUT2 family)</fullName>
    </submittedName>
</protein>
<keyword evidence="1" id="KW-0813">Transport</keyword>
<reference evidence="7 8" key="1">
    <citation type="submission" date="2018-04" db="EMBL/GenBank/DDBJ databases">
        <title>Genomic Encyclopedia of Archaeal and Bacterial Type Strains, Phase II (KMG-II): from individual species to whole genera.</title>
        <authorList>
            <person name="Goeker M."/>
        </authorList>
    </citation>
    <scope>NUCLEOTIDE SEQUENCE [LARGE SCALE GENOMIC DNA]</scope>
    <source>
        <strain evidence="7 8">DSM 29955</strain>
    </source>
</reference>
<dbReference type="Pfam" id="PF00005">
    <property type="entry name" value="ABC_tran"/>
    <property type="match status" value="1"/>
</dbReference>
<sequence length="252" mass="27700">MNQPVPLVEMRNISKHFGGLQALTDACLDLYPGEVVGVLGHNGAGKSTLMKILAGAQTASSGEILINGDVADIQDPNDARAYGIETIYQELALCGNLDAPSNLFMGRELHKWGFLRKREMRREAAEALSKLNIRIKSLETDVEMMSGGQRQSISISRAVHFDAKIIIMDEPTAALGMEESKKVVDLIQDLKEHGIGILWISHDIHDVYNFTDRIVIFHGGKNVMTARTKDFTQDEIVSMIISGTPVKKEAAV</sequence>
<dbReference type="RefSeq" id="WP_108389113.1">
    <property type="nucleotide sequence ID" value="NZ_QBUD01000026.1"/>
</dbReference>
<dbReference type="SUPFAM" id="SSF52540">
    <property type="entry name" value="P-loop containing nucleoside triphosphate hydrolases"/>
    <property type="match status" value="1"/>
</dbReference>
<keyword evidence="4" id="KW-0547">Nucleotide-binding</keyword>
<evidence type="ECO:0000256" key="4">
    <source>
        <dbReference type="ARBA" id="ARBA00022741"/>
    </source>
</evidence>
<evidence type="ECO:0000256" key="2">
    <source>
        <dbReference type="ARBA" id="ARBA00022597"/>
    </source>
</evidence>
<dbReference type="PANTHER" id="PTHR43790:SF9">
    <property type="entry name" value="GALACTOFURANOSE TRANSPORTER ATP-BINDING PROTEIN YTFR"/>
    <property type="match status" value="1"/>
</dbReference>
<dbReference type="AlphaFoldDB" id="A0A2T6K529"/>
<feature type="domain" description="ABC transporter" evidence="6">
    <location>
        <begin position="8"/>
        <end position="244"/>
    </location>
</feature>
<evidence type="ECO:0000313" key="8">
    <source>
        <dbReference type="Proteomes" id="UP000244523"/>
    </source>
</evidence>
<dbReference type="PANTHER" id="PTHR43790">
    <property type="entry name" value="CARBOHYDRATE TRANSPORT ATP-BINDING PROTEIN MG119-RELATED"/>
    <property type="match status" value="1"/>
</dbReference>
<organism evidence="7 8">
    <name type="scientific">Yoonia sediminilitoris</name>
    <dbReference type="NCBI Taxonomy" id="1286148"/>
    <lineage>
        <taxon>Bacteria</taxon>
        <taxon>Pseudomonadati</taxon>
        <taxon>Pseudomonadota</taxon>
        <taxon>Alphaproteobacteria</taxon>
        <taxon>Rhodobacterales</taxon>
        <taxon>Paracoccaceae</taxon>
        <taxon>Yoonia</taxon>
    </lineage>
</organism>
<keyword evidence="5 7" id="KW-0067">ATP-binding</keyword>
<name>A0A2T6K529_9RHOB</name>
<dbReference type="EMBL" id="QBUD01000026">
    <property type="protein sequence ID" value="PUB09708.1"/>
    <property type="molecule type" value="Genomic_DNA"/>
</dbReference>
<dbReference type="InterPro" id="IPR003439">
    <property type="entry name" value="ABC_transporter-like_ATP-bd"/>
</dbReference>
<dbReference type="Gene3D" id="3.40.50.300">
    <property type="entry name" value="P-loop containing nucleotide triphosphate hydrolases"/>
    <property type="match status" value="1"/>
</dbReference>
<dbReference type="SMART" id="SM00382">
    <property type="entry name" value="AAA"/>
    <property type="match status" value="1"/>
</dbReference>
<gene>
    <name evidence="7" type="ORF">C8N45_1265</name>
</gene>
<evidence type="ECO:0000313" key="7">
    <source>
        <dbReference type="EMBL" id="PUB09708.1"/>
    </source>
</evidence>